<protein>
    <submittedName>
        <fullName evidence="10">ABC transporter permease</fullName>
    </submittedName>
</protein>
<dbReference type="InterPro" id="IPR025857">
    <property type="entry name" value="MacB_PCD"/>
</dbReference>
<evidence type="ECO:0000256" key="3">
    <source>
        <dbReference type="ARBA" id="ARBA00022692"/>
    </source>
</evidence>
<feature type="transmembrane region" description="Helical" evidence="7">
    <location>
        <begin position="316"/>
        <end position="340"/>
    </location>
</feature>
<feature type="transmembrane region" description="Helical" evidence="7">
    <location>
        <begin position="723"/>
        <end position="746"/>
    </location>
</feature>
<sequence length="851" mass="86702">MRDLAWQTIKARKAGFVGAFLAVLCGTAVVAACGMLMESGISSGVPTQRYAAASVVAGGNQTVKPPGSEALESQQVTEQPPLAASAANRIAGVPGVRAAIGEVTFPANVVTGSGPLTGPGGTPSLGHNWASSELAPFALRAGAPPSAPDEVVLDAELARRAGVSVGARVRLATTGGPAPFRVSGIAAPPGADGFSRQSAVFFSDARANELFGRPGQVSAIGVLAADRTDAGDLADRIEETLGAEQVSVTTGVDRSTVEFRDVGQTRGMLIAISGSFGGTVLMVTLFVVSGTLALAIEQRRREFALLRAIAATPKQIRKLIGVETTLVAAIAAALGSVAGIAVAQGLRAAFAAIGVVPADFALTIGPLPLAIAFVLGLGAARAGAWTAGRRPSKISPVEALGEASVERRALGKARAIAGGVFLALGVGASTVPLFLHSQIAGALSGVAALLFVIGLALLGPKVVALAVRVIAGPLSRLSRVGGYLAAANTSANTRRMAAAVTPLMLAVGFAITNFFSQATTTAAVQDETRLATTADHVLTSSTGRLSPEVAEAARRIPGVAAATSVVRTNIIVAKAEGNGKAVEKKPVQGVDGGQARGPLDFGAVQGNFADLRGDAVALSASEASWLDKKIGDRVDFHFGDGAPANLRLVATYERDFAFGDYVLPAALARAHTTDRMDSSVLVRLAPGGDAAALGVLAERYPGLVVNGREAVRAADRSDASIQFWVNLVAIGVILAYIAISVGNTLVMTTAQRRREFALLRLVGTTRGQVRRMMRAEAFVVTGIAIVVGSLIPVLPLTMLSIGFTGTPVPSGPVAVYLGIIGAAALLGLLSLAIPTRLGLRARPIDAIGLRE</sequence>
<feature type="domain" description="ABC3 transporter permease C-terminal" evidence="8">
    <location>
        <begin position="728"/>
        <end position="839"/>
    </location>
</feature>
<feature type="transmembrane region" description="Helical" evidence="7">
    <location>
        <begin position="360"/>
        <end position="380"/>
    </location>
</feature>
<dbReference type="Pfam" id="PF12704">
    <property type="entry name" value="MacB_PCD"/>
    <property type="match status" value="2"/>
</dbReference>
<evidence type="ECO:0000313" key="10">
    <source>
        <dbReference type="EMBL" id="GAA1991525.1"/>
    </source>
</evidence>
<feature type="domain" description="MacB-like periplasmic core" evidence="9">
    <location>
        <begin position="20"/>
        <end position="239"/>
    </location>
</feature>
<feature type="transmembrane region" description="Helical" evidence="7">
    <location>
        <begin position="777"/>
        <end position="801"/>
    </location>
</feature>
<comment type="caution">
    <text evidence="10">The sequence shown here is derived from an EMBL/GenBank/DDBJ whole genome shotgun (WGS) entry which is preliminary data.</text>
</comment>
<feature type="transmembrane region" description="Helical" evidence="7">
    <location>
        <begin position="415"/>
        <end position="435"/>
    </location>
</feature>
<accession>A0ABP5E600</accession>
<keyword evidence="2" id="KW-1003">Cell membrane</keyword>
<keyword evidence="11" id="KW-1185">Reference proteome</keyword>
<dbReference type="EMBL" id="BAAANN010000060">
    <property type="protein sequence ID" value="GAA1991525.1"/>
    <property type="molecule type" value="Genomic_DNA"/>
</dbReference>
<dbReference type="InterPro" id="IPR003838">
    <property type="entry name" value="ABC3_permease_C"/>
</dbReference>
<keyword evidence="5 7" id="KW-0472">Membrane</keyword>
<evidence type="ECO:0000256" key="6">
    <source>
        <dbReference type="ARBA" id="ARBA00038076"/>
    </source>
</evidence>
<feature type="domain" description="ABC3 transporter permease C-terminal" evidence="8">
    <location>
        <begin position="275"/>
        <end position="396"/>
    </location>
</feature>
<evidence type="ECO:0000259" key="8">
    <source>
        <dbReference type="Pfam" id="PF02687"/>
    </source>
</evidence>
<feature type="transmembrane region" description="Helical" evidence="7">
    <location>
        <begin position="813"/>
        <end position="833"/>
    </location>
</feature>
<evidence type="ECO:0000256" key="7">
    <source>
        <dbReference type="SAM" id="Phobius"/>
    </source>
</evidence>
<dbReference type="PANTHER" id="PTHR30287">
    <property type="entry name" value="MEMBRANE COMPONENT OF PREDICTED ABC SUPERFAMILY METABOLITE UPTAKE TRANSPORTER"/>
    <property type="match status" value="1"/>
</dbReference>
<feature type="transmembrane region" description="Helical" evidence="7">
    <location>
        <begin position="447"/>
        <end position="471"/>
    </location>
</feature>
<proteinExistence type="inferred from homology"/>
<evidence type="ECO:0000313" key="11">
    <source>
        <dbReference type="Proteomes" id="UP001501116"/>
    </source>
</evidence>
<evidence type="ECO:0000256" key="1">
    <source>
        <dbReference type="ARBA" id="ARBA00004651"/>
    </source>
</evidence>
<feature type="transmembrane region" description="Helical" evidence="7">
    <location>
        <begin position="496"/>
        <end position="515"/>
    </location>
</feature>
<gene>
    <name evidence="10" type="ORF">GCM10009754_82670</name>
</gene>
<keyword evidence="3 7" id="KW-0812">Transmembrane</keyword>
<dbReference type="PROSITE" id="PS51257">
    <property type="entry name" value="PROKAR_LIPOPROTEIN"/>
    <property type="match status" value="1"/>
</dbReference>
<feature type="transmembrane region" description="Helical" evidence="7">
    <location>
        <begin position="268"/>
        <end position="295"/>
    </location>
</feature>
<name>A0ABP5E600_9PSEU</name>
<dbReference type="Pfam" id="PF02687">
    <property type="entry name" value="FtsX"/>
    <property type="match status" value="2"/>
</dbReference>
<evidence type="ECO:0000259" key="9">
    <source>
        <dbReference type="Pfam" id="PF12704"/>
    </source>
</evidence>
<comment type="subcellular location">
    <subcellularLocation>
        <location evidence="1">Cell membrane</location>
        <topology evidence="1">Multi-pass membrane protein</topology>
    </subcellularLocation>
</comment>
<keyword evidence="4 7" id="KW-1133">Transmembrane helix</keyword>
<evidence type="ECO:0000256" key="4">
    <source>
        <dbReference type="ARBA" id="ARBA00022989"/>
    </source>
</evidence>
<evidence type="ECO:0000256" key="2">
    <source>
        <dbReference type="ARBA" id="ARBA00022475"/>
    </source>
</evidence>
<evidence type="ECO:0000256" key="5">
    <source>
        <dbReference type="ARBA" id="ARBA00023136"/>
    </source>
</evidence>
<reference evidence="11" key="1">
    <citation type="journal article" date="2019" name="Int. J. Syst. Evol. Microbiol.">
        <title>The Global Catalogue of Microorganisms (GCM) 10K type strain sequencing project: providing services to taxonomists for standard genome sequencing and annotation.</title>
        <authorList>
            <consortium name="The Broad Institute Genomics Platform"/>
            <consortium name="The Broad Institute Genome Sequencing Center for Infectious Disease"/>
            <person name="Wu L."/>
            <person name="Ma J."/>
        </authorList>
    </citation>
    <scope>NUCLEOTIDE SEQUENCE [LARGE SCALE GENOMIC DNA]</scope>
    <source>
        <strain evidence="11">JCM 14545</strain>
    </source>
</reference>
<organism evidence="10 11">
    <name type="scientific">Amycolatopsis minnesotensis</name>
    <dbReference type="NCBI Taxonomy" id="337894"/>
    <lineage>
        <taxon>Bacteria</taxon>
        <taxon>Bacillati</taxon>
        <taxon>Actinomycetota</taxon>
        <taxon>Actinomycetes</taxon>
        <taxon>Pseudonocardiales</taxon>
        <taxon>Pseudonocardiaceae</taxon>
        <taxon>Amycolatopsis</taxon>
    </lineage>
</organism>
<comment type="similarity">
    <text evidence="6">Belongs to the ABC-4 integral membrane protein family.</text>
</comment>
<dbReference type="InterPro" id="IPR038766">
    <property type="entry name" value="Membrane_comp_ABC_pdt"/>
</dbReference>
<feature type="domain" description="MacB-like periplasmic core" evidence="9">
    <location>
        <begin position="503"/>
        <end position="693"/>
    </location>
</feature>
<dbReference type="PANTHER" id="PTHR30287:SF1">
    <property type="entry name" value="INNER MEMBRANE PROTEIN"/>
    <property type="match status" value="1"/>
</dbReference>
<dbReference type="Proteomes" id="UP001501116">
    <property type="component" value="Unassembled WGS sequence"/>
</dbReference>